<dbReference type="CDD" id="cd13686">
    <property type="entry name" value="GluR_Plant"/>
    <property type="match status" value="1"/>
</dbReference>
<name>A0A1Q3CFE2_CEPFO</name>
<sequence length="839" mass="95260">MEIAVQELNSKSQHQNLSLIIRDTQRDPLIAAKAAKELIEEKKVKVIVGMETWEEAALVADIGSRAQVLVLSFAAPAIRPPLASRRWPFLIRMANHDAAQMECIADLALSYRWKRVIVMYEDDTYGGDNGKFTLLSEALQNFGSKVEFLLVFPPFSLLSDPESYVHEELMKVLDLQSRVFIVLQSSLSLTTHLFREAKKMELMGRDTAWIVTDSVTSNLNSVDSSVISSMEGNLGIMNYYHHNTSSYNNFYAQFRQSFRLEYPEDNDLYPGIHALRAYDGIRIISQALENVNDNSSNLLKNISGSNFTGLSGAMRFKAGELFSTPTLRIVNVVGKEYKELDFWNANFSEEIAKVLGKKVMWPGNLLGTVPKGWAMPTNATPMIIGVPNRTSFDKFVKFEANATEPVGFCIDLFYMVLAQLDYAIPHKFVEHNYRGSYDDLVYKVYNKTYDAAVGDVTVLANRTNYVDFAQPYAESGLSLIVPSKYEDSLWLFMKPFSIELWVVSGAIFIYTMLIVWFLEHRSNPEFRGPLKAQISSALWFTFSSVFFAHGERVYSHITRVVVIGWLFVVFILSSSYTASLSSLLTIRRLESNLDISSIQQRGLQVGVDDDSFIRNYLINVLNFKSENIKTFNRDSSYTSYFKNNSIAAAFLELPYEKLFLGQHCQEYTATTRTYRYGGLSFAFPKGSPFKADFSRAILNLSENGDLKKLEEKWLAPLRECSTNVTDSGVESLSLHSFWGIYLMCGATSAICVLLYLIHLLRTFLRLQQVHEASMTPSQKSVWKKTVRLARYLYYGEFEIPGRYPTMAQAPVIDEWGSSKWEYASPDEISENHHHISSPA</sequence>
<dbReference type="CDD" id="cd19990">
    <property type="entry name" value="PBP1_GABAb_receptor_plant"/>
    <property type="match status" value="1"/>
</dbReference>
<dbReference type="Pfam" id="PF00060">
    <property type="entry name" value="Lig_chan"/>
    <property type="match status" value="1"/>
</dbReference>
<dbReference type="Proteomes" id="UP000187406">
    <property type="component" value="Unassembled WGS sequence"/>
</dbReference>
<feature type="disulfide bond" evidence="14">
    <location>
        <begin position="664"/>
        <end position="720"/>
    </location>
</feature>
<organism evidence="17 18">
    <name type="scientific">Cephalotus follicularis</name>
    <name type="common">Albany pitcher plant</name>
    <dbReference type="NCBI Taxonomy" id="3775"/>
    <lineage>
        <taxon>Eukaryota</taxon>
        <taxon>Viridiplantae</taxon>
        <taxon>Streptophyta</taxon>
        <taxon>Embryophyta</taxon>
        <taxon>Tracheophyta</taxon>
        <taxon>Spermatophyta</taxon>
        <taxon>Magnoliopsida</taxon>
        <taxon>eudicotyledons</taxon>
        <taxon>Gunneridae</taxon>
        <taxon>Pentapetalae</taxon>
        <taxon>rosids</taxon>
        <taxon>fabids</taxon>
        <taxon>Oxalidales</taxon>
        <taxon>Cephalotaceae</taxon>
        <taxon>Cephalotus</taxon>
    </lineage>
</organism>
<dbReference type="InParanoid" id="A0A1Q3CFE2"/>
<dbReference type="FunFam" id="3.40.190.10:FF:000054">
    <property type="entry name" value="Glutamate receptor"/>
    <property type="match status" value="1"/>
</dbReference>
<dbReference type="OrthoDB" id="5984008at2759"/>
<keyword evidence="3 13" id="KW-0813">Transport</keyword>
<feature type="domain" description="Ionotropic glutamate receptor C-terminal" evidence="16">
    <location>
        <begin position="383"/>
        <end position="716"/>
    </location>
</feature>
<dbReference type="Gene3D" id="1.10.287.70">
    <property type="match status" value="1"/>
</dbReference>
<evidence type="ECO:0000256" key="12">
    <source>
        <dbReference type="ARBA" id="ARBA00023303"/>
    </source>
</evidence>
<dbReference type="AlphaFoldDB" id="A0A1Q3CFE2"/>
<accession>A0A1Q3CFE2</accession>
<dbReference type="InterPro" id="IPR015683">
    <property type="entry name" value="Ionotropic_Glu_rcpt"/>
</dbReference>
<dbReference type="InterPro" id="IPR028082">
    <property type="entry name" value="Peripla_BP_I"/>
</dbReference>
<dbReference type="FunFam" id="1.10.287.70:FF:000037">
    <property type="entry name" value="Glutamate receptor"/>
    <property type="match status" value="1"/>
</dbReference>
<dbReference type="Pfam" id="PF10613">
    <property type="entry name" value="Lig_chan-Glu_bd"/>
    <property type="match status" value="1"/>
</dbReference>
<dbReference type="InterPro" id="IPR001320">
    <property type="entry name" value="Iontro_rcpt_C"/>
</dbReference>
<dbReference type="Pfam" id="PF01094">
    <property type="entry name" value="ANF_receptor"/>
    <property type="match status" value="1"/>
</dbReference>
<dbReference type="FunFam" id="3.40.190.10:FF:000039">
    <property type="entry name" value="Glutamate receptor"/>
    <property type="match status" value="1"/>
</dbReference>
<keyword evidence="10" id="KW-0325">Glycoprotein</keyword>
<keyword evidence="4 15" id="KW-0812">Transmembrane</keyword>
<dbReference type="PANTHER" id="PTHR18966">
    <property type="entry name" value="IONOTROPIC GLUTAMATE RECEPTOR"/>
    <property type="match status" value="1"/>
</dbReference>
<dbReference type="EMBL" id="BDDD01001860">
    <property type="protein sequence ID" value="GAV78781.1"/>
    <property type="molecule type" value="Genomic_DNA"/>
</dbReference>
<evidence type="ECO:0000256" key="10">
    <source>
        <dbReference type="ARBA" id="ARBA00023180"/>
    </source>
</evidence>
<evidence type="ECO:0000313" key="18">
    <source>
        <dbReference type="Proteomes" id="UP000187406"/>
    </source>
</evidence>
<evidence type="ECO:0000256" key="7">
    <source>
        <dbReference type="ARBA" id="ARBA00023065"/>
    </source>
</evidence>
<keyword evidence="9 13" id="KW-0675">Receptor</keyword>
<feature type="transmembrane region" description="Helical" evidence="15">
    <location>
        <begin position="498"/>
        <end position="518"/>
    </location>
</feature>
<feature type="transmembrane region" description="Helical" evidence="15">
    <location>
        <begin position="738"/>
        <end position="757"/>
    </location>
</feature>
<evidence type="ECO:0000256" key="4">
    <source>
        <dbReference type="ARBA" id="ARBA00022692"/>
    </source>
</evidence>
<dbReference type="Gene3D" id="3.40.190.10">
    <property type="entry name" value="Periplasmic binding protein-like II"/>
    <property type="match status" value="2"/>
</dbReference>
<dbReference type="STRING" id="3775.A0A1Q3CFE2"/>
<evidence type="ECO:0000256" key="5">
    <source>
        <dbReference type="ARBA" id="ARBA00022729"/>
    </source>
</evidence>
<gene>
    <name evidence="17" type="ORF">CFOL_v3_22246</name>
</gene>
<dbReference type="InterPro" id="IPR017103">
    <property type="entry name" value="Iontropic_Glu_rcpt_pln"/>
</dbReference>
<dbReference type="Gene3D" id="3.40.50.2300">
    <property type="match status" value="2"/>
</dbReference>
<evidence type="ECO:0000256" key="1">
    <source>
        <dbReference type="ARBA" id="ARBA00004141"/>
    </source>
</evidence>
<evidence type="ECO:0000259" key="16">
    <source>
        <dbReference type="SMART" id="SM00079"/>
    </source>
</evidence>
<keyword evidence="7 13" id="KW-0406">Ion transport</keyword>
<keyword evidence="18" id="KW-1185">Reference proteome</keyword>
<dbReference type="InterPro" id="IPR044440">
    <property type="entry name" value="GABAb_receptor_plant_PBP1"/>
</dbReference>
<dbReference type="InterPro" id="IPR019594">
    <property type="entry name" value="Glu/Gly-bd"/>
</dbReference>
<dbReference type="SUPFAM" id="SSF53822">
    <property type="entry name" value="Periplasmic binding protein-like I"/>
    <property type="match status" value="1"/>
</dbReference>
<evidence type="ECO:0000313" key="17">
    <source>
        <dbReference type="EMBL" id="GAV78781.1"/>
    </source>
</evidence>
<evidence type="ECO:0000256" key="13">
    <source>
        <dbReference type="PIRNR" id="PIRNR037090"/>
    </source>
</evidence>
<proteinExistence type="inferred from homology"/>
<dbReference type="PIRSF" id="PIRSF037090">
    <property type="entry name" value="Iontro_Glu-like_rcpt_pln"/>
    <property type="match status" value="1"/>
</dbReference>
<evidence type="ECO:0000256" key="9">
    <source>
        <dbReference type="ARBA" id="ARBA00023170"/>
    </source>
</evidence>
<dbReference type="SUPFAM" id="SSF53850">
    <property type="entry name" value="Periplasmic binding protein-like II"/>
    <property type="match status" value="1"/>
</dbReference>
<keyword evidence="11 13" id="KW-1071">Ligand-gated ion channel</keyword>
<evidence type="ECO:0000256" key="3">
    <source>
        <dbReference type="ARBA" id="ARBA00022448"/>
    </source>
</evidence>
<dbReference type="FunFam" id="3.40.50.2300:FF:000188">
    <property type="entry name" value="Glutamate receptor"/>
    <property type="match status" value="1"/>
</dbReference>
<comment type="similarity">
    <text evidence="2 13">Belongs to the glutamate-gated ion channel (TC 1.A.10.1) family.</text>
</comment>
<comment type="subcellular location">
    <subcellularLocation>
        <location evidence="1">Membrane</location>
        <topology evidence="1">Multi-pass membrane protein</topology>
    </subcellularLocation>
</comment>
<dbReference type="SMART" id="SM00079">
    <property type="entry name" value="PBPe"/>
    <property type="match status" value="1"/>
</dbReference>
<keyword evidence="5" id="KW-0732">Signal</keyword>
<evidence type="ECO:0000256" key="6">
    <source>
        <dbReference type="ARBA" id="ARBA00022989"/>
    </source>
</evidence>
<feature type="transmembrane region" description="Helical" evidence="15">
    <location>
        <begin position="560"/>
        <end position="584"/>
    </location>
</feature>
<comment type="function">
    <text evidence="13">Glutamate-gated receptor that probably acts as non-selective cation channel.</text>
</comment>
<evidence type="ECO:0000256" key="11">
    <source>
        <dbReference type="ARBA" id="ARBA00023286"/>
    </source>
</evidence>
<evidence type="ECO:0000256" key="14">
    <source>
        <dbReference type="PIRSR" id="PIRSR037090-50"/>
    </source>
</evidence>
<keyword evidence="14" id="KW-1015">Disulfide bond</keyword>
<reference evidence="18" key="1">
    <citation type="submission" date="2016-04" db="EMBL/GenBank/DDBJ databases">
        <title>Cephalotus genome sequencing.</title>
        <authorList>
            <person name="Fukushima K."/>
            <person name="Hasebe M."/>
            <person name="Fang X."/>
        </authorList>
    </citation>
    <scope>NUCLEOTIDE SEQUENCE [LARGE SCALE GENOMIC DNA]</scope>
    <source>
        <strain evidence="18">cv. St1</strain>
    </source>
</reference>
<dbReference type="GO" id="GO:0015276">
    <property type="term" value="F:ligand-gated monoatomic ion channel activity"/>
    <property type="evidence" value="ECO:0007669"/>
    <property type="project" value="InterPro"/>
</dbReference>
<keyword evidence="12 13" id="KW-0407">Ion channel</keyword>
<protein>
    <recommendedName>
        <fullName evidence="13">Glutamate receptor</fullName>
    </recommendedName>
</protein>
<evidence type="ECO:0000256" key="2">
    <source>
        <dbReference type="ARBA" id="ARBA00008685"/>
    </source>
</evidence>
<keyword evidence="8 13" id="KW-0472">Membrane</keyword>
<comment type="caution">
    <text evidence="17">The sequence shown here is derived from an EMBL/GenBank/DDBJ whole genome shotgun (WGS) entry which is preliminary data.</text>
</comment>
<evidence type="ECO:0000256" key="15">
    <source>
        <dbReference type="SAM" id="Phobius"/>
    </source>
</evidence>
<keyword evidence="6 15" id="KW-1133">Transmembrane helix</keyword>
<evidence type="ECO:0000256" key="8">
    <source>
        <dbReference type="ARBA" id="ARBA00023136"/>
    </source>
</evidence>
<dbReference type="GO" id="GO:0016020">
    <property type="term" value="C:membrane"/>
    <property type="evidence" value="ECO:0007669"/>
    <property type="project" value="UniProtKB-SubCell"/>
</dbReference>
<dbReference type="InterPro" id="IPR001828">
    <property type="entry name" value="ANF_lig-bd_rcpt"/>
</dbReference>